<feature type="domain" description="SKP1 component POZ" evidence="5">
    <location>
        <begin position="4"/>
        <end position="64"/>
    </location>
</feature>
<dbReference type="STRING" id="7234.B4GJG7"/>
<dbReference type="PANTHER" id="PTHR11165">
    <property type="entry name" value="SKP1"/>
    <property type="match status" value="1"/>
</dbReference>
<dbReference type="Gene3D" id="3.30.710.10">
    <property type="entry name" value="Potassium Channel Kv1.1, Chain A"/>
    <property type="match status" value="1"/>
</dbReference>
<dbReference type="Pfam" id="PF01466">
    <property type="entry name" value="Skp1"/>
    <property type="match status" value="1"/>
</dbReference>
<dbReference type="InterPro" id="IPR036296">
    <property type="entry name" value="SKP1-like_dim_sf"/>
</dbReference>
<dbReference type="PIRSF" id="PIRSF028729">
    <property type="entry name" value="E3_ubiquit_lig_SCF_Skp"/>
    <property type="match status" value="1"/>
</dbReference>
<gene>
    <name evidence="6" type="primary">Dper\GL25876</name>
    <name evidence="6" type="ORF">Dper_GL25876</name>
</gene>
<evidence type="ECO:0000259" key="5">
    <source>
        <dbReference type="Pfam" id="PF03931"/>
    </source>
</evidence>
<dbReference type="OMA" id="CIKHAAA"/>
<dbReference type="SUPFAM" id="SSF81382">
    <property type="entry name" value="Skp1 dimerisation domain-like"/>
    <property type="match status" value="1"/>
</dbReference>
<dbReference type="InterPro" id="IPR016897">
    <property type="entry name" value="SKP1"/>
</dbReference>
<comment type="pathway">
    <text evidence="3">Protein modification; protein ubiquitination.</text>
</comment>
<dbReference type="Pfam" id="PF03931">
    <property type="entry name" value="Skp1_POZ"/>
    <property type="match status" value="1"/>
</dbReference>
<dbReference type="GO" id="GO:0016567">
    <property type="term" value="P:protein ubiquitination"/>
    <property type="evidence" value="ECO:0007669"/>
    <property type="project" value="UniProtKB-UniPathway"/>
</dbReference>
<organism evidence="7">
    <name type="scientific">Drosophila persimilis</name>
    <name type="common">Fruit fly</name>
    <dbReference type="NCBI Taxonomy" id="7234"/>
    <lineage>
        <taxon>Eukaryota</taxon>
        <taxon>Metazoa</taxon>
        <taxon>Ecdysozoa</taxon>
        <taxon>Arthropoda</taxon>
        <taxon>Hexapoda</taxon>
        <taxon>Insecta</taxon>
        <taxon>Pterygota</taxon>
        <taxon>Neoptera</taxon>
        <taxon>Endopterygota</taxon>
        <taxon>Diptera</taxon>
        <taxon>Brachycera</taxon>
        <taxon>Muscomorpha</taxon>
        <taxon>Ephydroidea</taxon>
        <taxon>Drosophilidae</taxon>
        <taxon>Drosophila</taxon>
        <taxon>Sophophora</taxon>
    </lineage>
</organism>
<dbReference type="InterPro" id="IPR001232">
    <property type="entry name" value="SKP1-like"/>
</dbReference>
<dbReference type="SMR" id="B4GJG7"/>
<comment type="similarity">
    <text evidence="1 3">Belongs to the SKP1 family.</text>
</comment>
<evidence type="ECO:0000256" key="2">
    <source>
        <dbReference type="ARBA" id="ARBA00022786"/>
    </source>
</evidence>
<dbReference type="InterPro" id="IPR016073">
    <property type="entry name" value="Skp1_comp_POZ"/>
</dbReference>
<dbReference type="HOGENOM" id="CLU_059252_7_0_1"/>
<dbReference type="InterPro" id="IPR016072">
    <property type="entry name" value="Skp1_comp_dimer"/>
</dbReference>
<dbReference type="eggNOG" id="KOG1724">
    <property type="taxonomic scope" value="Eukaryota"/>
</dbReference>
<keyword evidence="7" id="KW-1185">Reference proteome</keyword>
<dbReference type="AlphaFoldDB" id="B4GJG7"/>
<evidence type="ECO:0000259" key="4">
    <source>
        <dbReference type="Pfam" id="PF01466"/>
    </source>
</evidence>
<evidence type="ECO:0000313" key="7">
    <source>
        <dbReference type="Proteomes" id="UP000008744"/>
    </source>
</evidence>
<dbReference type="FunFam" id="3.30.710.10:FF:000124">
    <property type="entry name" value="Protein CBG09126"/>
    <property type="match status" value="1"/>
</dbReference>
<dbReference type="Proteomes" id="UP000008744">
    <property type="component" value="Unassembled WGS sequence"/>
</dbReference>
<name>B4GJG7_DROPE</name>
<proteinExistence type="inferred from homology"/>
<evidence type="ECO:0000256" key="1">
    <source>
        <dbReference type="ARBA" id="ARBA00009993"/>
    </source>
</evidence>
<reference evidence="6 7" key="1">
    <citation type="journal article" date="2007" name="Nature">
        <title>Evolution of genes and genomes on the Drosophila phylogeny.</title>
        <authorList>
            <consortium name="Drosophila 12 Genomes Consortium"/>
            <person name="Clark A.G."/>
            <person name="Eisen M.B."/>
            <person name="Smith D.R."/>
            <person name="Bergman C.M."/>
            <person name="Oliver B."/>
            <person name="Markow T.A."/>
            <person name="Kaufman T.C."/>
            <person name="Kellis M."/>
            <person name="Gelbart W."/>
            <person name="Iyer V.N."/>
            <person name="Pollard D.A."/>
            <person name="Sackton T.B."/>
            <person name="Larracuente A.M."/>
            <person name="Singh N.D."/>
            <person name="Abad J.P."/>
            <person name="Abt D.N."/>
            <person name="Adryan B."/>
            <person name="Aguade M."/>
            <person name="Akashi H."/>
            <person name="Anderson W.W."/>
            <person name="Aquadro C.F."/>
            <person name="Ardell D.H."/>
            <person name="Arguello R."/>
            <person name="Artieri C.G."/>
            <person name="Barbash D.A."/>
            <person name="Barker D."/>
            <person name="Barsanti P."/>
            <person name="Batterham P."/>
            <person name="Batzoglou S."/>
            <person name="Begun D."/>
            <person name="Bhutkar A."/>
            <person name="Blanco E."/>
            <person name="Bosak S.A."/>
            <person name="Bradley R.K."/>
            <person name="Brand A.D."/>
            <person name="Brent M.R."/>
            <person name="Brooks A.N."/>
            <person name="Brown R.H."/>
            <person name="Butlin R.K."/>
            <person name="Caggese C."/>
            <person name="Calvi B.R."/>
            <person name="Bernardo de Carvalho A."/>
            <person name="Caspi A."/>
            <person name="Castrezana S."/>
            <person name="Celniker S.E."/>
            <person name="Chang J.L."/>
            <person name="Chapple C."/>
            <person name="Chatterji S."/>
            <person name="Chinwalla A."/>
            <person name="Civetta A."/>
            <person name="Clifton S.W."/>
            <person name="Comeron J.M."/>
            <person name="Costello J.C."/>
            <person name="Coyne J.A."/>
            <person name="Daub J."/>
            <person name="David R.G."/>
            <person name="Delcher A.L."/>
            <person name="Delehaunty K."/>
            <person name="Do C.B."/>
            <person name="Ebling H."/>
            <person name="Edwards K."/>
            <person name="Eickbush T."/>
            <person name="Evans J.D."/>
            <person name="Filipski A."/>
            <person name="Findeiss S."/>
            <person name="Freyhult E."/>
            <person name="Fulton L."/>
            <person name="Fulton R."/>
            <person name="Garcia A.C."/>
            <person name="Gardiner A."/>
            <person name="Garfield D.A."/>
            <person name="Garvin B.E."/>
            <person name="Gibson G."/>
            <person name="Gilbert D."/>
            <person name="Gnerre S."/>
            <person name="Godfrey J."/>
            <person name="Good R."/>
            <person name="Gotea V."/>
            <person name="Gravely B."/>
            <person name="Greenberg A.J."/>
            <person name="Griffiths-Jones S."/>
            <person name="Gross S."/>
            <person name="Guigo R."/>
            <person name="Gustafson E.A."/>
            <person name="Haerty W."/>
            <person name="Hahn M.W."/>
            <person name="Halligan D.L."/>
            <person name="Halpern A.L."/>
            <person name="Halter G.M."/>
            <person name="Han M.V."/>
            <person name="Heger A."/>
            <person name="Hillier L."/>
            <person name="Hinrichs A.S."/>
            <person name="Holmes I."/>
            <person name="Hoskins R.A."/>
            <person name="Hubisz M.J."/>
            <person name="Hultmark D."/>
            <person name="Huntley M.A."/>
            <person name="Jaffe D.B."/>
            <person name="Jagadeeshan S."/>
            <person name="Jeck W.R."/>
            <person name="Johnson J."/>
            <person name="Jones C.D."/>
            <person name="Jordan W.C."/>
            <person name="Karpen G.H."/>
            <person name="Kataoka E."/>
            <person name="Keightley P.D."/>
            <person name="Kheradpour P."/>
            <person name="Kirkness E.F."/>
            <person name="Koerich L.B."/>
            <person name="Kristiansen K."/>
            <person name="Kudrna D."/>
            <person name="Kulathinal R.J."/>
            <person name="Kumar S."/>
            <person name="Kwok R."/>
            <person name="Lander E."/>
            <person name="Langley C.H."/>
            <person name="Lapoint R."/>
            <person name="Lazzaro B.P."/>
            <person name="Lee S.J."/>
            <person name="Levesque L."/>
            <person name="Li R."/>
            <person name="Lin C.F."/>
            <person name="Lin M.F."/>
            <person name="Lindblad-Toh K."/>
            <person name="Llopart A."/>
            <person name="Long M."/>
            <person name="Low L."/>
            <person name="Lozovsky E."/>
            <person name="Lu J."/>
            <person name="Luo M."/>
            <person name="Machado C.A."/>
            <person name="Makalowski W."/>
            <person name="Marzo M."/>
            <person name="Matsuda M."/>
            <person name="Matzkin L."/>
            <person name="McAllister B."/>
            <person name="McBride C.S."/>
            <person name="McKernan B."/>
            <person name="McKernan K."/>
            <person name="Mendez-Lago M."/>
            <person name="Minx P."/>
            <person name="Mollenhauer M.U."/>
            <person name="Montooth K."/>
            <person name="Mount S.M."/>
            <person name="Mu X."/>
            <person name="Myers E."/>
            <person name="Negre B."/>
            <person name="Newfeld S."/>
            <person name="Nielsen R."/>
            <person name="Noor M.A."/>
            <person name="O'Grady P."/>
            <person name="Pachter L."/>
            <person name="Papaceit M."/>
            <person name="Parisi M.J."/>
            <person name="Parisi M."/>
            <person name="Parts L."/>
            <person name="Pedersen J.S."/>
            <person name="Pesole G."/>
            <person name="Phillippy A.M."/>
            <person name="Ponting C.P."/>
            <person name="Pop M."/>
            <person name="Porcelli D."/>
            <person name="Powell J.R."/>
            <person name="Prohaska S."/>
            <person name="Pruitt K."/>
            <person name="Puig M."/>
            <person name="Quesneville H."/>
            <person name="Ram K.R."/>
            <person name="Rand D."/>
            <person name="Rasmussen M.D."/>
            <person name="Reed L.K."/>
            <person name="Reenan R."/>
            <person name="Reily A."/>
            <person name="Remington K.A."/>
            <person name="Rieger T.T."/>
            <person name="Ritchie M.G."/>
            <person name="Robin C."/>
            <person name="Rogers Y.H."/>
            <person name="Rohde C."/>
            <person name="Rozas J."/>
            <person name="Rubenfield M.J."/>
            <person name="Ruiz A."/>
            <person name="Russo S."/>
            <person name="Salzberg S.L."/>
            <person name="Sanchez-Gracia A."/>
            <person name="Saranga D.J."/>
            <person name="Sato H."/>
            <person name="Schaeffer S.W."/>
            <person name="Schatz M.C."/>
            <person name="Schlenke T."/>
            <person name="Schwartz R."/>
            <person name="Segarra C."/>
            <person name="Singh R.S."/>
            <person name="Sirot L."/>
            <person name="Sirota M."/>
            <person name="Sisneros N.B."/>
            <person name="Smith C.D."/>
            <person name="Smith T.F."/>
            <person name="Spieth J."/>
            <person name="Stage D.E."/>
            <person name="Stark A."/>
            <person name="Stephan W."/>
            <person name="Strausberg R.L."/>
            <person name="Strempel S."/>
            <person name="Sturgill D."/>
            <person name="Sutton G."/>
            <person name="Sutton G.G."/>
            <person name="Tao W."/>
            <person name="Teichmann S."/>
            <person name="Tobari Y.N."/>
            <person name="Tomimura Y."/>
            <person name="Tsolas J.M."/>
            <person name="Valente V.L."/>
            <person name="Venter E."/>
            <person name="Venter J.C."/>
            <person name="Vicario S."/>
            <person name="Vieira F.G."/>
            <person name="Vilella A.J."/>
            <person name="Villasante A."/>
            <person name="Walenz B."/>
            <person name="Wang J."/>
            <person name="Wasserman M."/>
            <person name="Watts T."/>
            <person name="Wilson D."/>
            <person name="Wilson R.K."/>
            <person name="Wing R.A."/>
            <person name="Wolfner M.F."/>
            <person name="Wong A."/>
            <person name="Wong G.K."/>
            <person name="Wu C.I."/>
            <person name="Wu G."/>
            <person name="Yamamoto D."/>
            <person name="Yang H.P."/>
            <person name="Yang S.P."/>
            <person name="Yorke J.A."/>
            <person name="Yoshida K."/>
            <person name="Zdobnov E."/>
            <person name="Zhang P."/>
            <person name="Zhang Y."/>
            <person name="Zimin A.V."/>
            <person name="Baldwin J."/>
            <person name="Abdouelleil A."/>
            <person name="Abdulkadir J."/>
            <person name="Abebe A."/>
            <person name="Abera B."/>
            <person name="Abreu J."/>
            <person name="Acer S.C."/>
            <person name="Aftuck L."/>
            <person name="Alexander A."/>
            <person name="An P."/>
            <person name="Anderson E."/>
            <person name="Anderson S."/>
            <person name="Arachi H."/>
            <person name="Azer M."/>
            <person name="Bachantsang P."/>
            <person name="Barry A."/>
            <person name="Bayul T."/>
            <person name="Berlin A."/>
            <person name="Bessette D."/>
            <person name="Bloom T."/>
            <person name="Blye J."/>
            <person name="Boguslavskiy L."/>
            <person name="Bonnet C."/>
            <person name="Boukhgalter B."/>
            <person name="Bourzgui I."/>
            <person name="Brown A."/>
            <person name="Cahill P."/>
            <person name="Channer S."/>
            <person name="Cheshatsang Y."/>
            <person name="Chuda L."/>
            <person name="Citroen M."/>
            <person name="Collymore A."/>
            <person name="Cooke P."/>
            <person name="Costello M."/>
            <person name="D'Aco K."/>
            <person name="Daza R."/>
            <person name="De Haan G."/>
            <person name="DeGray S."/>
            <person name="DeMaso C."/>
            <person name="Dhargay N."/>
            <person name="Dooley K."/>
            <person name="Dooley E."/>
            <person name="Doricent M."/>
            <person name="Dorje P."/>
            <person name="Dorjee K."/>
            <person name="Dupes A."/>
            <person name="Elong R."/>
            <person name="Falk J."/>
            <person name="Farina A."/>
            <person name="Faro S."/>
            <person name="Ferguson D."/>
            <person name="Fisher S."/>
            <person name="Foley C.D."/>
            <person name="Franke A."/>
            <person name="Friedrich D."/>
            <person name="Gadbois L."/>
            <person name="Gearin G."/>
            <person name="Gearin C.R."/>
            <person name="Giannoukos G."/>
            <person name="Goode T."/>
            <person name="Graham J."/>
            <person name="Grandbois E."/>
            <person name="Grewal S."/>
            <person name="Gyaltsen K."/>
            <person name="Hafez N."/>
            <person name="Hagos B."/>
            <person name="Hall J."/>
            <person name="Henson C."/>
            <person name="Hollinger A."/>
            <person name="Honan T."/>
            <person name="Huard M.D."/>
            <person name="Hughes L."/>
            <person name="Hurhula B."/>
            <person name="Husby M.E."/>
            <person name="Kamat A."/>
            <person name="Kanga B."/>
            <person name="Kashin S."/>
            <person name="Khazanovich D."/>
            <person name="Kisner P."/>
            <person name="Lance K."/>
            <person name="Lara M."/>
            <person name="Lee W."/>
            <person name="Lennon N."/>
            <person name="Letendre F."/>
            <person name="LeVine R."/>
            <person name="Lipovsky A."/>
            <person name="Liu X."/>
            <person name="Liu J."/>
            <person name="Liu S."/>
            <person name="Lokyitsang T."/>
            <person name="Lokyitsang Y."/>
            <person name="Lubonja R."/>
            <person name="Lui A."/>
            <person name="MacDonald P."/>
            <person name="Magnisalis V."/>
            <person name="Maru K."/>
            <person name="Matthews C."/>
            <person name="McCusker W."/>
            <person name="McDonough S."/>
            <person name="Mehta T."/>
            <person name="Meldrim J."/>
            <person name="Meneus L."/>
            <person name="Mihai O."/>
            <person name="Mihalev A."/>
            <person name="Mihova T."/>
            <person name="Mittelman R."/>
            <person name="Mlenga V."/>
            <person name="Montmayeur A."/>
            <person name="Mulrain L."/>
            <person name="Navidi A."/>
            <person name="Naylor J."/>
            <person name="Negash T."/>
            <person name="Nguyen T."/>
            <person name="Nguyen N."/>
            <person name="Nicol R."/>
            <person name="Norbu C."/>
            <person name="Norbu N."/>
            <person name="Novod N."/>
            <person name="O'Neill B."/>
            <person name="Osman S."/>
            <person name="Markiewicz E."/>
            <person name="Oyono O.L."/>
            <person name="Patti C."/>
            <person name="Phunkhang P."/>
            <person name="Pierre F."/>
            <person name="Priest M."/>
            <person name="Raghuraman S."/>
            <person name="Rege F."/>
            <person name="Reyes R."/>
            <person name="Rise C."/>
            <person name="Rogov P."/>
            <person name="Ross K."/>
            <person name="Ryan E."/>
            <person name="Settipalli S."/>
            <person name="Shea T."/>
            <person name="Sherpa N."/>
            <person name="Shi L."/>
            <person name="Shih D."/>
            <person name="Sparrow T."/>
            <person name="Spaulding J."/>
            <person name="Stalker J."/>
            <person name="Stange-Thomann N."/>
            <person name="Stavropoulos S."/>
            <person name="Stone C."/>
            <person name="Strader C."/>
            <person name="Tesfaye S."/>
            <person name="Thomson T."/>
            <person name="Thoulutsang Y."/>
            <person name="Thoulutsang D."/>
            <person name="Topham K."/>
            <person name="Topping I."/>
            <person name="Tsamla T."/>
            <person name="Vassiliev H."/>
            <person name="Vo A."/>
            <person name="Wangchuk T."/>
            <person name="Wangdi T."/>
            <person name="Weiand M."/>
            <person name="Wilkinson J."/>
            <person name="Wilson A."/>
            <person name="Yadav S."/>
            <person name="Young G."/>
            <person name="Yu Q."/>
            <person name="Zembek L."/>
            <person name="Zhong D."/>
            <person name="Zimmer A."/>
            <person name="Zwirko Z."/>
            <person name="Jaffe D.B."/>
            <person name="Alvarez P."/>
            <person name="Brockman W."/>
            <person name="Butler J."/>
            <person name="Chin C."/>
            <person name="Gnerre S."/>
            <person name="Grabherr M."/>
            <person name="Kleber M."/>
            <person name="Mauceli E."/>
            <person name="MacCallum I."/>
        </authorList>
    </citation>
    <scope>NUCLEOTIDE SEQUENCE [LARGE SCALE GENOMIC DNA]</scope>
    <source>
        <strain evidence="7">MSH-3 / Tucson 14011-0111.49</strain>
    </source>
</reference>
<dbReference type="SMART" id="SM00512">
    <property type="entry name" value="Skp1"/>
    <property type="match status" value="1"/>
</dbReference>
<accession>B4GJG7</accession>
<dbReference type="SUPFAM" id="SSF54695">
    <property type="entry name" value="POZ domain"/>
    <property type="match status" value="1"/>
</dbReference>
<dbReference type="EMBL" id="CH479184">
    <property type="protein sequence ID" value="EDW36783.1"/>
    <property type="molecule type" value="Genomic_DNA"/>
</dbReference>
<dbReference type="GO" id="GO:0006511">
    <property type="term" value="P:ubiquitin-dependent protein catabolic process"/>
    <property type="evidence" value="ECO:0007669"/>
    <property type="project" value="InterPro"/>
</dbReference>
<protein>
    <submittedName>
        <fullName evidence="6">GL25876</fullName>
    </submittedName>
</protein>
<evidence type="ECO:0000313" key="6">
    <source>
        <dbReference type="EMBL" id="EDW36783.1"/>
    </source>
</evidence>
<dbReference type="CDD" id="cd18322">
    <property type="entry name" value="BTB_POZ_SKP1"/>
    <property type="match status" value="1"/>
</dbReference>
<keyword evidence="2 3" id="KW-0833">Ubl conjugation pathway</keyword>
<evidence type="ECO:0000256" key="3">
    <source>
        <dbReference type="PIRNR" id="PIRNR028729"/>
    </source>
</evidence>
<dbReference type="InterPro" id="IPR011333">
    <property type="entry name" value="SKP1/BTB/POZ_sf"/>
</dbReference>
<feature type="domain" description="SKP1 component dimerisation" evidence="4">
    <location>
        <begin position="108"/>
        <end position="135"/>
    </location>
</feature>
<dbReference type="UniPathway" id="UPA00143"/>
<dbReference type="PhylomeDB" id="B4GJG7"/>
<sequence>MQGIALESSDGEVFVVDVKVVNFSKVLRTMLQSSWLVDDGKPVVLSNITGAILRMVLDWIKYHQDDPQDTEAAEKSSELQEWDANFVNVDQDTLFKLIMAAYFLKIEGLVDVTCKAVANSIKGKTTAELREMFNLNEKNASA</sequence>
<dbReference type="OrthoDB" id="2342932at2759"/>